<feature type="transmembrane region" description="Helical" evidence="10">
    <location>
        <begin position="208"/>
        <end position="229"/>
    </location>
</feature>
<keyword evidence="9" id="KW-0807">Transducer</keyword>
<dbReference type="Proteomes" id="UP000007266">
    <property type="component" value="Linkage group 2"/>
</dbReference>
<keyword evidence="7 10" id="KW-0472">Membrane</keyword>
<protein>
    <submittedName>
        <fullName evidence="11">Odorant receptor 68</fullName>
    </submittedName>
</protein>
<keyword evidence="2" id="KW-1003">Cell membrane</keyword>
<evidence type="ECO:0000256" key="2">
    <source>
        <dbReference type="ARBA" id="ARBA00022475"/>
    </source>
</evidence>
<evidence type="ECO:0000313" key="11">
    <source>
        <dbReference type="EMBL" id="EEZ99310.2"/>
    </source>
</evidence>
<dbReference type="AlphaFoldDB" id="D6WBW2"/>
<feature type="transmembrane region" description="Helical" evidence="10">
    <location>
        <begin position="236"/>
        <end position="261"/>
    </location>
</feature>
<reference evidence="11 12" key="2">
    <citation type="journal article" date="2010" name="Nucleic Acids Res.">
        <title>BeetleBase in 2010: revisions to provide comprehensive genomic information for Tribolium castaneum.</title>
        <authorList>
            <person name="Kim H.S."/>
            <person name="Murphy T."/>
            <person name="Xia J."/>
            <person name="Caragea D."/>
            <person name="Park Y."/>
            <person name="Beeman R.W."/>
            <person name="Lorenzen M.D."/>
            <person name="Butcher S."/>
            <person name="Manak J.R."/>
            <person name="Brown S.J."/>
        </authorList>
    </citation>
    <scope>GENOME REANNOTATION</scope>
    <source>
        <strain evidence="11 12">Georgia GA2</strain>
    </source>
</reference>
<dbReference type="Pfam" id="PF02949">
    <property type="entry name" value="7tm_6"/>
    <property type="match status" value="1"/>
</dbReference>
<dbReference type="PANTHER" id="PTHR21137">
    <property type="entry name" value="ODORANT RECEPTOR"/>
    <property type="match status" value="1"/>
</dbReference>
<accession>D6WBW2</accession>
<evidence type="ECO:0000256" key="1">
    <source>
        <dbReference type="ARBA" id="ARBA00004651"/>
    </source>
</evidence>
<evidence type="ECO:0000256" key="10">
    <source>
        <dbReference type="SAM" id="Phobius"/>
    </source>
</evidence>
<evidence type="ECO:0000313" key="12">
    <source>
        <dbReference type="Proteomes" id="UP000007266"/>
    </source>
</evidence>
<evidence type="ECO:0000256" key="6">
    <source>
        <dbReference type="ARBA" id="ARBA00022989"/>
    </source>
</evidence>
<proteinExistence type="predicted"/>
<dbReference type="InterPro" id="IPR004117">
    <property type="entry name" value="7tm6_olfct_rcpt"/>
</dbReference>
<dbReference type="OMA" id="CRAITIF"/>
<organism evidence="11 12">
    <name type="scientific">Tribolium castaneum</name>
    <name type="common">Red flour beetle</name>
    <dbReference type="NCBI Taxonomy" id="7070"/>
    <lineage>
        <taxon>Eukaryota</taxon>
        <taxon>Metazoa</taxon>
        <taxon>Ecdysozoa</taxon>
        <taxon>Arthropoda</taxon>
        <taxon>Hexapoda</taxon>
        <taxon>Insecta</taxon>
        <taxon>Pterygota</taxon>
        <taxon>Neoptera</taxon>
        <taxon>Endopterygota</taxon>
        <taxon>Coleoptera</taxon>
        <taxon>Polyphaga</taxon>
        <taxon>Cucujiformia</taxon>
        <taxon>Tenebrionidae</taxon>
        <taxon>Tenebrionidae incertae sedis</taxon>
        <taxon>Tribolium</taxon>
    </lineage>
</organism>
<dbReference type="GO" id="GO:0004984">
    <property type="term" value="F:olfactory receptor activity"/>
    <property type="evidence" value="ECO:0000318"/>
    <property type="project" value="GO_Central"/>
</dbReference>
<dbReference type="GO" id="GO:0005886">
    <property type="term" value="C:plasma membrane"/>
    <property type="evidence" value="ECO:0000318"/>
    <property type="project" value="GO_Central"/>
</dbReference>
<feature type="transmembrane region" description="Helical" evidence="10">
    <location>
        <begin position="6"/>
        <end position="24"/>
    </location>
</feature>
<sequence length="335" mass="38884">MLAFVLYMLFVVSVPILEVLNLVLQEKITFKQIIDNAFMIAELGCLIPKYWPFVRNNDRLVKCIHYFDSPAFQPTKKKHREILQNCVKVCRAITIFFVAAVSSGYVSWSSRPISWKNHIFPTDLWLPYDPKVAPKLYNFLVYTYLIKILKDNLQHLGEDTEAEFNQQSVINRLPKSEIMYRKIVKCVEHHNLILDFVKEFQYCFAQCAFSQIAGSVVVLCVSCLQLTIVDLLSFDCLAMILFLVSMLSEVYFFCHFGTLLYEESSTISDAIYMGSWYDYDKKSKQALTILMERTKRPVIVIAGKLVQLSLITFSMILRRSYSLLAVLENYNIEIN</sequence>
<gene>
    <name evidence="11" type="primary">AUGUSTUS-3.0.2_01313</name>
    <name evidence="11" type="ORF">TcasGA2_TC001313</name>
</gene>
<feature type="transmembrane region" description="Helical" evidence="10">
    <location>
        <begin position="298"/>
        <end position="317"/>
    </location>
</feature>
<dbReference type="EMBL" id="KQ971315">
    <property type="protein sequence ID" value="EEZ99310.2"/>
    <property type="molecule type" value="Genomic_DNA"/>
</dbReference>
<dbReference type="HOGENOM" id="CLU_033399_6_0_1"/>
<evidence type="ECO:0000256" key="9">
    <source>
        <dbReference type="ARBA" id="ARBA00023224"/>
    </source>
</evidence>
<name>D6WBW2_TRICA</name>
<reference evidence="11 12" key="1">
    <citation type="journal article" date="2008" name="Nature">
        <title>The genome of the model beetle and pest Tribolium castaneum.</title>
        <authorList>
            <consortium name="Tribolium Genome Sequencing Consortium"/>
            <person name="Richards S."/>
            <person name="Gibbs R.A."/>
            <person name="Weinstock G.M."/>
            <person name="Brown S.J."/>
            <person name="Denell R."/>
            <person name="Beeman R.W."/>
            <person name="Gibbs R."/>
            <person name="Beeman R.W."/>
            <person name="Brown S.J."/>
            <person name="Bucher G."/>
            <person name="Friedrich M."/>
            <person name="Grimmelikhuijzen C.J."/>
            <person name="Klingler M."/>
            <person name="Lorenzen M."/>
            <person name="Richards S."/>
            <person name="Roth S."/>
            <person name="Schroder R."/>
            <person name="Tautz D."/>
            <person name="Zdobnov E.M."/>
            <person name="Muzny D."/>
            <person name="Gibbs R.A."/>
            <person name="Weinstock G.M."/>
            <person name="Attaway T."/>
            <person name="Bell S."/>
            <person name="Buhay C.J."/>
            <person name="Chandrabose M.N."/>
            <person name="Chavez D."/>
            <person name="Clerk-Blankenburg K.P."/>
            <person name="Cree A."/>
            <person name="Dao M."/>
            <person name="Davis C."/>
            <person name="Chacko J."/>
            <person name="Dinh H."/>
            <person name="Dugan-Rocha S."/>
            <person name="Fowler G."/>
            <person name="Garner T.T."/>
            <person name="Garnes J."/>
            <person name="Gnirke A."/>
            <person name="Hawes A."/>
            <person name="Hernandez J."/>
            <person name="Hines S."/>
            <person name="Holder M."/>
            <person name="Hume J."/>
            <person name="Jhangiani S.N."/>
            <person name="Joshi V."/>
            <person name="Khan Z.M."/>
            <person name="Jackson L."/>
            <person name="Kovar C."/>
            <person name="Kowis A."/>
            <person name="Lee S."/>
            <person name="Lewis L.R."/>
            <person name="Margolis J."/>
            <person name="Morgan M."/>
            <person name="Nazareth L.V."/>
            <person name="Nguyen N."/>
            <person name="Okwuonu G."/>
            <person name="Parker D."/>
            <person name="Richards S."/>
            <person name="Ruiz S.J."/>
            <person name="Santibanez J."/>
            <person name="Savard J."/>
            <person name="Scherer S.E."/>
            <person name="Schneider B."/>
            <person name="Sodergren E."/>
            <person name="Tautz D."/>
            <person name="Vattahil S."/>
            <person name="Villasana D."/>
            <person name="White C.S."/>
            <person name="Wright R."/>
            <person name="Park Y."/>
            <person name="Beeman R.W."/>
            <person name="Lord J."/>
            <person name="Oppert B."/>
            <person name="Lorenzen M."/>
            <person name="Brown S."/>
            <person name="Wang L."/>
            <person name="Savard J."/>
            <person name="Tautz D."/>
            <person name="Richards S."/>
            <person name="Weinstock G."/>
            <person name="Gibbs R.A."/>
            <person name="Liu Y."/>
            <person name="Worley K."/>
            <person name="Weinstock G."/>
            <person name="Elsik C.G."/>
            <person name="Reese J.T."/>
            <person name="Elhaik E."/>
            <person name="Landan G."/>
            <person name="Graur D."/>
            <person name="Arensburger P."/>
            <person name="Atkinson P."/>
            <person name="Beeman R.W."/>
            <person name="Beidler J."/>
            <person name="Brown S.J."/>
            <person name="Demuth J.P."/>
            <person name="Drury D.W."/>
            <person name="Du Y.Z."/>
            <person name="Fujiwara H."/>
            <person name="Lorenzen M."/>
            <person name="Maselli V."/>
            <person name="Osanai M."/>
            <person name="Park Y."/>
            <person name="Robertson H.M."/>
            <person name="Tu Z."/>
            <person name="Wang J.J."/>
            <person name="Wang S."/>
            <person name="Richards S."/>
            <person name="Song H."/>
            <person name="Zhang L."/>
            <person name="Sodergren E."/>
            <person name="Werner D."/>
            <person name="Stanke M."/>
            <person name="Morgenstern B."/>
            <person name="Solovyev V."/>
            <person name="Kosarev P."/>
            <person name="Brown G."/>
            <person name="Chen H.C."/>
            <person name="Ermolaeva O."/>
            <person name="Hlavina W."/>
            <person name="Kapustin Y."/>
            <person name="Kiryutin B."/>
            <person name="Kitts P."/>
            <person name="Maglott D."/>
            <person name="Pruitt K."/>
            <person name="Sapojnikov V."/>
            <person name="Souvorov A."/>
            <person name="Mackey A.J."/>
            <person name="Waterhouse R.M."/>
            <person name="Wyder S."/>
            <person name="Zdobnov E.M."/>
            <person name="Zdobnov E.M."/>
            <person name="Wyder S."/>
            <person name="Kriventseva E.V."/>
            <person name="Kadowaki T."/>
            <person name="Bork P."/>
            <person name="Aranda M."/>
            <person name="Bao R."/>
            <person name="Beermann A."/>
            <person name="Berns N."/>
            <person name="Bolognesi R."/>
            <person name="Bonneton F."/>
            <person name="Bopp D."/>
            <person name="Brown S.J."/>
            <person name="Bucher G."/>
            <person name="Butts T."/>
            <person name="Chaumot A."/>
            <person name="Denell R.E."/>
            <person name="Ferrier D.E."/>
            <person name="Friedrich M."/>
            <person name="Gordon C.M."/>
            <person name="Jindra M."/>
            <person name="Klingler M."/>
            <person name="Lan Q."/>
            <person name="Lattorff H.M."/>
            <person name="Laudet V."/>
            <person name="von Levetsow C."/>
            <person name="Liu Z."/>
            <person name="Lutz R."/>
            <person name="Lynch J.A."/>
            <person name="da Fonseca R.N."/>
            <person name="Posnien N."/>
            <person name="Reuter R."/>
            <person name="Roth S."/>
            <person name="Savard J."/>
            <person name="Schinko J.B."/>
            <person name="Schmitt C."/>
            <person name="Schoppmeier M."/>
            <person name="Schroder R."/>
            <person name="Shippy T.D."/>
            <person name="Simonnet F."/>
            <person name="Marques-Souza H."/>
            <person name="Tautz D."/>
            <person name="Tomoyasu Y."/>
            <person name="Trauner J."/>
            <person name="Van der Zee M."/>
            <person name="Vervoort M."/>
            <person name="Wittkopp N."/>
            <person name="Wimmer E.A."/>
            <person name="Yang X."/>
            <person name="Jones A.K."/>
            <person name="Sattelle D.B."/>
            <person name="Ebert P.R."/>
            <person name="Nelson D."/>
            <person name="Scott J.G."/>
            <person name="Beeman R.W."/>
            <person name="Muthukrishnan S."/>
            <person name="Kramer K.J."/>
            <person name="Arakane Y."/>
            <person name="Beeman R.W."/>
            <person name="Zhu Q."/>
            <person name="Hogenkamp D."/>
            <person name="Dixit R."/>
            <person name="Oppert B."/>
            <person name="Jiang H."/>
            <person name="Zou Z."/>
            <person name="Marshall J."/>
            <person name="Elpidina E."/>
            <person name="Vinokurov K."/>
            <person name="Oppert C."/>
            <person name="Zou Z."/>
            <person name="Evans J."/>
            <person name="Lu Z."/>
            <person name="Zhao P."/>
            <person name="Sumathipala N."/>
            <person name="Altincicek B."/>
            <person name="Vilcinskas A."/>
            <person name="Williams M."/>
            <person name="Hultmark D."/>
            <person name="Hetru C."/>
            <person name="Jiang H."/>
            <person name="Grimmelikhuijzen C.J."/>
            <person name="Hauser F."/>
            <person name="Cazzamali G."/>
            <person name="Williamson M."/>
            <person name="Park Y."/>
            <person name="Li B."/>
            <person name="Tanaka Y."/>
            <person name="Predel R."/>
            <person name="Neupert S."/>
            <person name="Schachtner J."/>
            <person name="Verleyen P."/>
            <person name="Raible F."/>
            <person name="Bork P."/>
            <person name="Friedrich M."/>
            <person name="Walden K.K."/>
            <person name="Robertson H.M."/>
            <person name="Angeli S."/>
            <person name="Foret S."/>
            <person name="Bucher G."/>
            <person name="Schuetz S."/>
            <person name="Maleszka R."/>
            <person name="Wimmer E.A."/>
            <person name="Beeman R.W."/>
            <person name="Lorenzen M."/>
            <person name="Tomoyasu Y."/>
            <person name="Miller S.C."/>
            <person name="Grossmann D."/>
            <person name="Bucher G."/>
        </authorList>
    </citation>
    <scope>NUCLEOTIDE SEQUENCE [LARGE SCALE GENOMIC DNA]</scope>
    <source>
        <strain evidence="11 12">Georgia GA2</strain>
    </source>
</reference>
<comment type="subcellular location">
    <subcellularLocation>
        <location evidence="1">Cell membrane</location>
        <topology evidence="1">Multi-pass membrane protein</topology>
    </subcellularLocation>
</comment>
<evidence type="ECO:0000256" key="3">
    <source>
        <dbReference type="ARBA" id="ARBA00022606"/>
    </source>
</evidence>
<keyword evidence="4 10" id="KW-0812">Transmembrane</keyword>
<dbReference type="GO" id="GO:0007165">
    <property type="term" value="P:signal transduction"/>
    <property type="evidence" value="ECO:0007669"/>
    <property type="project" value="UniProtKB-KW"/>
</dbReference>
<keyword evidence="6 10" id="KW-1133">Transmembrane helix</keyword>
<evidence type="ECO:0000256" key="8">
    <source>
        <dbReference type="ARBA" id="ARBA00023170"/>
    </source>
</evidence>
<keyword evidence="3" id="KW-0716">Sensory transduction</keyword>
<evidence type="ECO:0000256" key="4">
    <source>
        <dbReference type="ARBA" id="ARBA00022692"/>
    </source>
</evidence>
<evidence type="ECO:0000256" key="5">
    <source>
        <dbReference type="ARBA" id="ARBA00022725"/>
    </source>
</evidence>
<evidence type="ECO:0000256" key="7">
    <source>
        <dbReference type="ARBA" id="ARBA00023136"/>
    </source>
</evidence>
<dbReference type="PANTHER" id="PTHR21137:SF35">
    <property type="entry name" value="ODORANT RECEPTOR 19A-RELATED"/>
    <property type="match status" value="1"/>
</dbReference>
<keyword evidence="8 11" id="KW-0675">Receptor</keyword>
<dbReference type="GO" id="GO:0050911">
    <property type="term" value="P:detection of chemical stimulus involved in sensory perception of smell"/>
    <property type="evidence" value="ECO:0000318"/>
    <property type="project" value="GO_Central"/>
</dbReference>
<keyword evidence="12" id="KW-1185">Reference proteome</keyword>
<keyword evidence="5" id="KW-0552">Olfaction</keyword>
<dbReference type="GO" id="GO:0005549">
    <property type="term" value="F:odorant binding"/>
    <property type="evidence" value="ECO:0007669"/>
    <property type="project" value="InterPro"/>
</dbReference>